<organism evidence="2 3">
    <name type="scientific">Blomia tropicalis</name>
    <name type="common">Mite</name>
    <dbReference type="NCBI Taxonomy" id="40697"/>
    <lineage>
        <taxon>Eukaryota</taxon>
        <taxon>Metazoa</taxon>
        <taxon>Ecdysozoa</taxon>
        <taxon>Arthropoda</taxon>
        <taxon>Chelicerata</taxon>
        <taxon>Arachnida</taxon>
        <taxon>Acari</taxon>
        <taxon>Acariformes</taxon>
        <taxon>Sarcoptiformes</taxon>
        <taxon>Astigmata</taxon>
        <taxon>Glycyphagoidea</taxon>
        <taxon>Echimyopodidae</taxon>
        <taxon>Blomia</taxon>
    </lineage>
</organism>
<dbReference type="AlphaFoldDB" id="A0A9Q0M3X9"/>
<keyword evidence="3" id="KW-1185">Reference proteome</keyword>
<reference evidence="2" key="1">
    <citation type="submission" date="2022-12" db="EMBL/GenBank/DDBJ databases">
        <title>Genome assemblies of Blomia tropicalis.</title>
        <authorList>
            <person name="Cui Y."/>
        </authorList>
    </citation>
    <scope>NUCLEOTIDE SEQUENCE</scope>
    <source>
        <tissue evidence="2">Adult mites</tissue>
    </source>
</reference>
<dbReference type="InterPro" id="IPR058698">
    <property type="entry name" value="CUB_metazoa"/>
</dbReference>
<gene>
    <name evidence="2" type="ORF">RDWZM_009691</name>
</gene>
<evidence type="ECO:0000259" key="1">
    <source>
        <dbReference type="Pfam" id="PF26080"/>
    </source>
</evidence>
<evidence type="ECO:0000313" key="3">
    <source>
        <dbReference type="Proteomes" id="UP001142055"/>
    </source>
</evidence>
<dbReference type="Pfam" id="PF26080">
    <property type="entry name" value="CUB_animal"/>
    <property type="match status" value="1"/>
</dbReference>
<sequence length="595" mass="67000">MFTSPWLIISLLQIYKWLFYLFFCQCSPGGGVTLAHRLSYRTRILDDHFVPRTIETHRFDSSGNDYNKNDNSAIYRSIDKRFDQESSNNHVHLESNSHVQQSTSGNNFRKLLKQISRKSISDNQLSSNGICSTPDDRFGHCYEASECIERGGIPMGRCQASSTDNRQESGSSVCCLFEVSCGDSISEKHVYFRNPGYPSPLNDQQLCRLKVNKFVQDSNGSPQSSSSSSSICQLKLNMIEFDIAKPIEGNCTQDIFSVSGQNENNIIPRICGYNSGQHYYIAVDESGLINLQMVFRGKYSRKFEIHIEQLECGSKDLAPPYCLQYFDSNQGTIQSFNYDLKRNGGPEGRSEVTDGYPNNIDYLICIRKETGFCSISYEFMSDSNGAVLPFSVGTSHSNHLYNGNRESQSRGASALNIPKILALSEECDDDYLIVGGFRVCSRVKHATNNDAEHDMIGILSTLSTTSIEPSGNNGNDITTPESKRTNGELHEIDESIQPVFEPPSTPQQSVELRRPHRRANYHHQFYYGDSRPSSLNPDNYTFSSRSRGIIGSIRRQGNLMATDSTPGPFQLRFVANEMNNARGFYLFYRQNPCKI</sequence>
<dbReference type="Proteomes" id="UP001142055">
    <property type="component" value="Chromosome 3"/>
</dbReference>
<protein>
    <recommendedName>
        <fullName evidence="1">CUB domain-containing protein</fullName>
    </recommendedName>
</protein>
<dbReference type="InterPro" id="IPR035914">
    <property type="entry name" value="Sperma_CUB_dom_sf"/>
</dbReference>
<dbReference type="PANTHER" id="PTHR33236:SF11">
    <property type="entry name" value="CUB DOMAIN-CONTAINING PROTEIN"/>
    <property type="match status" value="1"/>
</dbReference>
<accession>A0A9Q0M3X9</accession>
<feature type="domain" description="CUB" evidence="1">
    <location>
        <begin position="319"/>
        <end position="441"/>
    </location>
</feature>
<dbReference type="PANTHER" id="PTHR33236">
    <property type="entry name" value="INTRAFLAGELLAR TRANSPORT PROTEIN 122 FAMILY PROTEIN-RELATED"/>
    <property type="match status" value="1"/>
</dbReference>
<dbReference type="EMBL" id="JAPWDV010000003">
    <property type="protein sequence ID" value="KAJ6218534.1"/>
    <property type="molecule type" value="Genomic_DNA"/>
</dbReference>
<evidence type="ECO:0000313" key="2">
    <source>
        <dbReference type="EMBL" id="KAJ6218534.1"/>
    </source>
</evidence>
<dbReference type="OMA" id="IEGNCTQ"/>
<name>A0A9Q0M3X9_BLOTA</name>
<dbReference type="Gene3D" id="2.60.120.290">
    <property type="entry name" value="Spermadhesin, CUB domain"/>
    <property type="match status" value="1"/>
</dbReference>
<comment type="caution">
    <text evidence="2">The sequence shown here is derived from an EMBL/GenBank/DDBJ whole genome shotgun (WGS) entry which is preliminary data.</text>
</comment>
<proteinExistence type="predicted"/>